<protein>
    <submittedName>
        <fullName evidence="2">Uncharacterized protein</fullName>
    </submittedName>
</protein>
<dbReference type="Proteomes" id="UP000276133">
    <property type="component" value="Unassembled WGS sequence"/>
</dbReference>
<sequence length="362" mass="41878">MNRKGENLSALNLNAGDPNPGMKNLSRFEIPQNENFLEEANVELNKFKEFLNRLLQMNQSASTNKISFAENLAFRLLGTIDWHKSNFDELKQFIQPFLNSHHLNLDHLIFKENGKFLHLKQCEAHEAIHTWTEYRTRMNTILIENPEIFSLTFSHEKKEKKHFWHKNKKIEGPFENLLGFNNIQNRLKEIMILYLIAKWSKDDSSLKFSTFFHYGIPRARVRQSTLGDSSIILSENVKDVSVSSGTSSMNDRSNLIGSSSALSSPSDSSSKVEQDFVQTKQSNVRYYTRPCVRRRIRRTNNSSSNLSSFNSSREREPEQTIREPVEEKEKVPTIEPSKRADLKYVSGGIVTNTNVYFPVPRK</sequence>
<dbReference type="EMBL" id="REGN01006566">
    <property type="protein sequence ID" value="RNA09024.1"/>
    <property type="molecule type" value="Genomic_DNA"/>
</dbReference>
<keyword evidence="3" id="KW-1185">Reference proteome</keyword>
<organism evidence="2 3">
    <name type="scientific">Brachionus plicatilis</name>
    <name type="common">Marine rotifer</name>
    <name type="synonym">Brachionus muelleri</name>
    <dbReference type="NCBI Taxonomy" id="10195"/>
    <lineage>
        <taxon>Eukaryota</taxon>
        <taxon>Metazoa</taxon>
        <taxon>Spiralia</taxon>
        <taxon>Gnathifera</taxon>
        <taxon>Rotifera</taxon>
        <taxon>Eurotatoria</taxon>
        <taxon>Monogononta</taxon>
        <taxon>Pseudotrocha</taxon>
        <taxon>Ploima</taxon>
        <taxon>Brachionidae</taxon>
        <taxon>Brachionus</taxon>
    </lineage>
</organism>
<feature type="compositionally biased region" description="Polar residues" evidence="1">
    <location>
        <begin position="243"/>
        <end position="257"/>
    </location>
</feature>
<feature type="region of interest" description="Disordered" evidence="1">
    <location>
        <begin position="243"/>
        <end position="275"/>
    </location>
</feature>
<dbReference type="OrthoDB" id="10422325at2759"/>
<name>A0A3M7QCW5_BRAPC</name>
<comment type="caution">
    <text evidence="2">The sequence shown here is derived from an EMBL/GenBank/DDBJ whole genome shotgun (WGS) entry which is preliminary data.</text>
</comment>
<evidence type="ECO:0000313" key="2">
    <source>
        <dbReference type="EMBL" id="RNA09024.1"/>
    </source>
</evidence>
<proteinExistence type="predicted"/>
<reference evidence="2 3" key="1">
    <citation type="journal article" date="2018" name="Sci. Rep.">
        <title>Genomic signatures of local adaptation to the degree of environmental predictability in rotifers.</title>
        <authorList>
            <person name="Franch-Gras L."/>
            <person name="Hahn C."/>
            <person name="Garcia-Roger E.M."/>
            <person name="Carmona M.J."/>
            <person name="Serra M."/>
            <person name="Gomez A."/>
        </authorList>
    </citation>
    <scope>NUCLEOTIDE SEQUENCE [LARGE SCALE GENOMIC DNA]</scope>
    <source>
        <strain evidence="2">HYR1</strain>
    </source>
</reference>
<accession>A0A3M7QCW5</accession>
<feature type="compositionally biased region" description="Low complexity" evidence="1">
    <location>
        <begin position="299"/>
        <end position="311"/>
    </location>
</feature>
<feature type="compositionally biased region" description="Basic and acidic residues" evidence="1">
    <location>
        <begin position="312"/>
        <end position="334"/>
    </location>
</feature>
<dbReference type="AlphaFoldDB" id="A0A3M7QCW5"/>
<feature type="region of interest" description="Disordered" evidence="1">
    <location>
        <begin position="293"/>
        <end position="334"/>
    </location>
</feature>
<gene>
    <name evidence="2" type="ORF">BpHYR1_023370</name>
</gene>
<feature type="compositionally biased region" description="Low complexity" evidence="1">
    <location>
        <begin position="258"/>
        <end position="269"/>
    </location>
</feature>
<evidence type="ECO:0000313" key="3">
    <source>
        <dbReference type="Proteomes" id="UP000276133"/>
    </source>
</evidence>
<evidence type="ECO:0000256" key="1">
    <source>
        <dbReference type="SAM" id="MobiDB-lite"/>
    </source>
</evidence>